<dbReference type="AlphaFoldDB" id="A0A0L9TE17"/>
<dbReference type="Gramene" id="KOM28762">
    <property type="protein sequence ID" value="KOM28762"/>
    <property type="gene ID" value="LR48_Vigan583s001300"/>
</dbReference>
<sequence>MPCESWRHCSSRASVITTTVVALSPVAEFSAAESCDLESSMSILDVVWTTYILLRKVEIILSIPFGSETGAHSVGDGASGDDVDMAERKGLESTICLPIDDNDPPLPSRATLNVGGDAFCLLTKVVMARGALAMVDGEDEWRFMECGCLRNAERLTQWRVVMARMVGGT</sequence>
<evidence type="ECO:0000313" key="2">
    <source>
        <dbReference type="Proteomes" id="UP000053144"/>
    </source>
</evidence>
<reference evidence="2" key="1">
    <citation type="journal article" date="2015" name="Proc. Natl. Acad. Sci. U.S.A.">
        <title>Genome sequencing of adzuki bean (Vigna angularis) provides insight into high starch and low fat accumulation and domestication.</title>
        <authorList>
            <person name="Yang K."/>
            <person name="Tian Z."/>
            <person name="Chen C."/>
            <person name="Luo L."/>
            <person name="Zhao B."/>
            <person name="Wang Z."/>
            <person name="Yu L."/>
            <person name="Li Y."/>
            <person name="Sun Y."/>
            <person name="Li W."/>
            <person name="Chen Y."/>
            <person name="Li Y."/>
            <person name="Zhang Y."/>
            <person name="Ai D."/>
            <person name="Zhao J."/>
            <person name="Shang C."/>
            <person name="Ma Y."/>
            <person name="Wu B."/>
            <person name="Wang M."/>
            <person name="Gao L."/>
            <person name="Sun D."/>
            <person name="Zhang P."/>
            <person name="Guo F."/>
            <person name="Wang W."/>
            <person name="Li Y."/>
            <person name="Wang J."/>
            <person name="Varshney R.K."/>
            <person name="Wang J."/>
            <person name="Ling H.Q."/>
            <person name="Wan P."/>
        </authorList>
    </citation>
    <scope>NUCLEOTIDE SEQUENCE</scope>
    <source>
        <strain evidence="2">cv. Jingnong 6</strain>
    </source>
</reference>
<gene>
    <name evidence="1" type="ORF">LR48_Vigan583s001300</name>
</gene>
<proteinExistence type="predicted"/>
<dbReference type="EMBL" id="KQ258449">
    <property type="protein sequence ID" value="KOM28762.1"/>
    <property type="molecule type" value="Genomic_DNA"/>
</dbReference>
<name>A0A0L9TE17_PHAAN</name>
<protein>
    <submittedName>
        <fullName evidence="1">Uncharacterized protein</fullName>
    </submittedName>
</protein>
<accession>A0A0L9TE17</accession>
<evidence type="ECO:0000313" key="1">
    <source>
        <dbReference type="EMBL" id="KOM28762.1"/>
    </source>
</evidence>
<dbReference type="Proteomes" id="UP000053144">
    <property type="component" value="Unassembled WGS sequence"/>
</dbReference>
<organism evidence="1 2">
    <name type="scientific">Phaseolus angularis</name>
    <name type="common">Azuki bean</name>
    <name type="synonym">Vigna angularis</name>
    <dbReference type="NCBI Taxonomy" id="3914"/>
    <lineage>
        <taxon>Eukaryota</taxon>
        <taxon>Viridiplantae</taxon>
        <taxon>Streptophyta</taxon>
        <taxon>Embryophyta</taxon>
        <taxon>Tracheophyta</taxon>
        <taxon>Spermatophyta</taxon>
        <taxon>Magnoliopsida</taxon>
        <taxon>eudicotyledons</taxon>
        <taxon>Gunneridae</taxon>
        <taxon>Pentapetalae</taxon>
        <taxon>rosids</taxon>
        <taxon>fabids</taxon>
        <taxon>Fabales</taxon>
        <taxon>Fabaceae</taxon>
        <taxon>Papilionoideae</taxon>
        <taxon>50 kb inversion clade</taxon>
        <taxon>NPAAA clade</taxon>
        <taxon>indigoferoid/millettioid clade</taxon>
        <taxon>Phaseoleae</taxon>
        <taxon>Vigna</taxon>
    </lineage>
</organism>